<evidence type="ECO:0000259" key="3">
    <source>
        <dbReference type="Pfam" id="PF07014"/>
    </source>
</evidence>
<evidence type="ECO:0000313" key="5">
    <source>
        <dbReference type="Proteomes" id="UP000464620"/>
    </source>
</evidence>
<dbReference type="Proteomes" id="UP000464620">
    <property type="component" value="Chromosome B09"/>
</dbReference>
<gene>
    <name evidence="4" type="ORF">DS421_19g666470</name>
</gene>
<evidence type="ECO:0000313" key="4">
    <source>
        <dbReference type="EMBL" id="QHN79021.1"/>
    </source>
</evidence>
<organism evidence="4 5">
    <name type="scientific">Arachis hypogaea</name>
    <name type="common">Peanut</name>
    <dbReference type="NCBI Taxonomy" id="3818"/>
    <lineage>
        <taxon>Eukaryota</taxon>
        <taxon>Viridiplantae</taxon>
        <taxon>Streptophyta</taxon>
        <taxon>Embryophyta</taxon>
        <taxon>Tracheophyta</taxon>
        <taxon>Spermatophyta</taxon>
        <taxon>Magnoliopsida</taxon>
        <taxon>eudicotyledons</taxon>
        <taxon>Gunneridae</taxon>
        <taxon>Pentapetalae</taxon>
        <taxon>rosids</taxon>
        <taxon>fabids</taxon>
        <taxon>Fabales</taxon>
        <taxon>Fabaceae</taxon>
        <taxon>Papilionoideae</taxon>
        <taxon>50 kb inversion clade</taxon>
        <taxon>dalbergioids sensu lato</taxon>
        <taxon>Dalbergieae</taxon>
        <taxon>Pterocarpus clade</taxon>
        <taxon>Arachis</taxon>
    </lineage>
</organism>
<proteinExistence type="inferred from homology"/>
<protein>
    <submittedName>
        <fullName evidence="4">Gibberellin-regulated protein</fullName>
    </submittedName>
</protein>
<evidence type="ECO:0000256" key="2">
    <source>
        <dbReference type="SAM" id="SignalP"/>
    </source>
</evidence>
<accession>A0A6B9VED1</accession>
<name>A0A6B9VED1_ARAHY</name>
<dbReference type="Pfam" id="PF07014">
    <property type="entry name" value="Hs1pro-1_C"/>
    <property type="match status" value="1"/>
</dbReference>
<dbReference type="PANTHER" id="PTHR23201">
    <property type="entry name" value="EXTENSIN, PROLINE-RICH PROTEIN"/>
    <property type="match status" value="1"/>
</dbReference>
<dbReference type="AlphaFoldDB" id="A0A6B9VED1"/>
<dbReference type="Pfam" id="PF02704">
    <property type="entry name" value="GASA"/>
    <property type="match status" value="1"/>
</dbReference>
<feature type="signal peptide" evidence="2">
    <location>
        <begin position="1"/>
        <end position="26"/>
    </location>
</feature>
<dbReference type="InterPro" id="IPR003854">
    <property type="entry name" value="GASA"/>
</dbReference>
<dbReference type="PANTHER" id="PTHR23201:SF12">
    <property type="entry name" value="OS05G0432200 PROTEIN"/>
    <property type="match status" value="1"/>
</dbReference>
<sequence length="234" mass="25742">MASTRTTTLVLFIICLIFIQELEIHGLEIHGENQDMAAAHQHIDCGGKCGYRCSKAGRPKICMRACKTCCQRCNCVPPGTAGNQNACPCYASLTTHGGKLKEQHRDHVGNFENLNLRVTHQIVESWSKELVEVTKLCREMKRMVPEILEVAVDPKGGPGIVEAAMRVYAEEKESAVEVLQAMQGNRGGDEEILLWLQAGCGGDDGECGGWQTPSWFQRLADRKGVDRGGEAERT</sequence>
<feature type="chain" id="PRO_5025357706" evidence="2">
    <location>
        <begin position="27"/>
        <end position="234"/>
    </location>
</feature>
<dbReference type="EMBL" id="CP031001">
    <property type="protein sequence ID" value="QHN79021.1"/>
    <property type="molecule type" value="Genomic_DNA"/>
</dbReference>
<comment type="similarity">
    <text evidence="1">Belongs to the GASA family.</text>
</comment>
<feature type="domain" description="Hs1pro-1 C-terminal" evidence="3">
    <location>
        <begin position="127"/>
        <end position="184"/>
    </location>
</feature>
<evidence type="ECO:0000256" key="1">
    <source>
        <dbReference type="ARBA" id="ARBA00010582"/>
    </source>
</evidence>
<keyword evidence="2" id="KW-0732">Signal</keyword>
<dbReference type="InterPro" id="IPR009743">
    <property type="entry name" value="Hs1pro-1_C"/>
</dbReference>
<reference evidence="4 5" key="1">
    <citation type="submission" date="2020-01" db="EMBL/GenBank/DDBJ databases">
        <title>Genome sequence of Arachis hypogaea, cultivar Shitouqi.</title>
        <authorList>
            <person name="Zhuang W."/>
            <person name="Chen H."/>
            <person name="Varshney R."/>
            <person name="Wang D."/>
            <person name="Ming R."/>
        </authorList>
    </citation>
    <scope>NUCLEOTIDE SEQUENCE [LARGE SCALE GENOMIC DNA]</scope>
    <source>
        <tissue evidence="4">Young leaf</tissue>
    </source>
</reference>